<evidence type="ECO:0000313" key="1">
    <source>
        <dbReference type="EMBL" id="EFC41174.1"/>
    </source>
</evidence>
<protein>
    <submittedName>
        <fullName evidence="1">Predicted protein</fullName>
    </submittedName>
</protein>
<dbReference type="RefSeq" id="XP_002673918.1">
    <property type="nucleotide sequence ID" value="XM_002673872.1"/>
</dbReference>
<dbReference type="OrthoDB" id="10253714at2759"/>
<dbReference type="OMA" id="LARWYTH"/>
<dbReference type="AlphaFoldDB" id="D2VPR5"/>
<dbReference type="SUPFAM" id="SSF143456">
    <property type="entry name" value="VC0467-like"/>
    <property type="match status" value="1"/>
</dbReference>
<dbReference type="Proteomes" id="UP000006671">
    <property type="component" value="Unassembled WGS sequence"/>
</dbReference>
<sequence length="413" mass="48001">MSSGAMVPLSDKERQLVTFLYRSIMKACRKYDQYPLSKTTLPNPAFTKSESIMTRGWTCTKFGKEILDSIYGHGGMYYIPRYVGTQSSAAEEVKTGKELLNTNKWAEREQRRPITLTDMCKKAFRKPELLDEQVRQEAYETGFGFLSEFNSHWDKTKKEEEKGNLILRKVDGNTVSVELTKKGELEHDNFDEDSIVANSYNDMLEDERIAQISQKPYIPENLEKASVNLVCTSRPLKNHLLIAHPMLANKYFERTVIRMDDNIQDTGYIVGKLSNDENTNEDKKKFEDLLEDDEKTPESEAKAKTLMDFVSQINREFESLEKKHSKEAEPERLARWYTHQLANEILDGVWIVVAVDMEAFLPFAKETPYDKVWEYLVSRLGGEYECWKDYFVNKQAKPLKERNEFPKVKIIVL</sequence>
<organism evidence="2">
    <name type="scientific">Naegleria gruberi</name>
    <name type="common">Amoeba</name>
    <dbReference type="NCBI Taxonomy" id="5762"/>
    <lineage>
        <taxon>Eukaryota</taxon>
        <taxon>Discoba</taxon>
        <taxon>Heterolobosea</taxon>
        <taxon>Tetramitia</taxon>
        <taxon>Eutetramitia</taxon>
        <taxon>Vahlkampfiidae</taxon>
        <taxon>Naegleria</taxon>
    </lineage>
</organism>
<dbReference type="EMBL" id="GG738887">
    <property type="protein sequence ID" value="EFC41174.1"/>
    <property type="molecule type" value="Genomic_DNA"/>
</dbReference>
<name>D2VPR5_NAEGR</name>
<reference evidence="1 2" key="1">
    <citation type="journal article" date="2010" name="Cell">
        <title>The genome of Naegleria gruberi illuminates early eukaryotic versatility.</title>
        <authorList>
            <person name="Fritz-Laylin L.K."/>
            <person name="Prochnik S.E."/>
            <person name="Ginger M.L."/>
            <person name="Dacks J.B."/>
            <person name="Carpenter M.L."/>
            <person name="Field M.C."/>
            <person name="Kuo A."/>
            <person name="Paredez A."/>
            <person name="Chapman J."/>
            <person name="Pham J."/>
            <person name="Shu S."/>
            <person name="Neupane R."/>
            <person name="Cipriano M."/>
            <person name="Mancuso J."/>
            <person name="Tu H."/>
            <person name="Salamov A."/>
            <person name="Lindquist E."/>
            <person name="Shapiro H."/>
            <person name="Lucas S."/>
            <person name="Grigoriev I.V."/>
            <person name="Cande W.Z."/>
            <person name="Fulton C."/>
            <person name="Rokhsar D.S."/>
            <person name="Dawson S.C."/>
        </authorList>
    </citation>
    <scope>NUCLEOTIDE SEQUENCE [LARGE SCALE GENOMIC DNA]</scope>
    <source>
        <strain evidence="1 2">NEG-M</strain>
    </source>
</reference>
<dbReference type="Gene3D" id="3.40.1740.10">
    <property type="entry name" value="VC0467-like"/>
    <property type="match status" value="1"/>
</dbReference>
<keyword evidence="2" id="KW-1185">Reference proteome</keyword>
<accession>D2VPR5</accession>
<dbReference type="VEuPathDB" id="AmoebaDB:NAEGRDRAFT_70957"/>
<proteinExistence type="predicted"/>
<gene>
    <name evidence="1" type="ORF">NAEGRDRAFT_70957</name>
</gene>
<dbReference type="KEGG" id="ngr:NAEGRDRAFT_70957"/>
<evidence type="ECO:0000313" key="2">
    <source>
        <dbReference type="Proteomes" id="UP000006671"/>
    </source>
</evidence>
<dbReference type="GeneID" id="8851136"/>
<dbReference type="InParanoid" id="D2VPR5"/>